<comment type="caution">
    <text evidence="4">The sequence shown here is derived from an EMBL/GenBank/DDBJ whole genome shotgun (WGS) entry which is preliminary data.</text>
</comment>
<proteinExistence type="predicted"/>
<keyword evidence="5" id="KW-1185">Reference proteome</keyword>
<feature type="coiled-coil region" evidence="1">
    <location>
        <begin position="101"/>
        <end position="158"/>
    </location>
</feature>
<sequence>MLKMMLGRVGRRIGVVTSARFSKRFSTNSKPVIEPNTNEEKSNSLTHHDSYRDLDKLDFMTAAKILFTTPPKNKKFGLDFHLVQLFFVCLPSLAVYLVAQYARSEMKKMDAELEKRRIEESKKIKETEEEVLRSNPQLLEVKERLDSLEKTVKEIVTESKNQRNIQAPEQNEDDKKHHASSPAVEHGLNKQASSKQETQQAESQMAKQGGSARDEK</sequence>
<dbReference type="Proteomes" id="UP001206925">
    <property type="component" value="Unassembled WGS sequence"/>
</dbReference>
<name>A0AAD5BXT5_AMBAR</name>
<feature type="compositionally biased region" description="Polar residues" evidence="2">
    <location>
        <begin position="190"/>
        <end position="206"/>
    </location>
</feature>
<feature type="compositionally biased region" description="Basic and acidic residues" evidence="2">
    <location>
        <begin position="38"/>
        <end position="47"/>
    </location>
</feature>
<evidence type="ECO:0000256" key="3">
    <source>
        <dbReference type="SAM" id="Phobius"/>
    </source>
</evidence>
<evidence type="ECO:0000313" key="5">
    <source>
        <dbReference type="Proteomes" id="UP001206925"/>
    </source>
</evidence>
<dbReference type="PANTHER" id="PTHR36339">
    <property type="entry name" value="F23A5.5"/>
    <property type="match status" value="1"/>
</dbReference>
<dbReference type="EMBL" id="JAMZMK010010453">
    <property type="protein sequence ID" value="KAI7731390.1"/>
    <property type="molecule type" value="Genomic_DNA"/>
</dbReference>
<dbReference type="PANTHER" id="PTHR36339:SF2">
    <property type="entry name" value="F23A5.5"/>
    <property type="match status" value="1"/>
</dbReference>
<evidence type="ECO:0000256" key="2">
    <source>
        <dbReference type="SAM" id="MobiDB-lite"/>
    </source>
</evidence>
<organism evidence="4 5">
    <name type="scientific">Ambrosia artemisiifolia</name>
    <name type="common">Common ragweed</name>
    <dbReference type="NCBI Taxonomy" id="4212"/>
    <lineage>
        <taxon>Eukaryota</taxon>
        <taxon>Viridiplantae</taxon>
        <taxon>Streptophyta</taxon>
        <taxon>Embryophyta</taxon>
        <taxon>Tracheophyta</taxon>
        <taxon>Spermatophyta</taxon>
        <taxon>Magnoliopsida</taxon>
        <taxon>eudicotyledons</taxon>
        <taxon>Gunneridae</taxon>
        <taxon>Pentapetalae</taxon>
        <taxon>asterids</taxon>
        <taxon>campanulids</taxon>
        <taxon>Asterales</taxon>
        <taxon>Asteraceae</taxon>
        <taxon>Asteroideae</taxon>
        <taxon>Heliantheae alliance</taxon>
        <taxon>Heliantheae</taxon>
        <taxon>Ambrosia</taxon>
    </lineage>
</organism>
<feature type="region of interest" description="Disordered" evidence="2">
    <location>
        <begin position="27"/>
        <end position="47"/>
    </location>
</feature>
<keyword evidence="1" id="KW-0175">Coiled coil</keyword>
<dbReference type="AlphaFoldDB" id="A0AAD5BXT5"/>
<evidence type="ECO:0000256" key="1">
    <source>
        <dbReference type="SAM" id="Coils"/>
    </source>
</evidence>
<keyword evidence="3" id="KW-0812">Transmembrane</keyword>
<accession>A0AAD5BXT5</accession>
<keyword evidence="3" id="KW-1133">Transmembrane helix</keyword>
<reference evidence="4" key="1">
    <citation type="submission" date="2022-06" db="EMBL/GenBank/DDBJ databases">
        <title>Uncovering the hologenomic basis of an extraordinary plant invasion.</title>
        <authorList>
            <person name="Bieker V.C."/>
            <person name="Martin M.D."/>
            <person name="Gilbert T."/>
            <person name="Hodgins K."/>
            <person name="Battlay P."/>
            <person name="Petersen B."/>
            <person name="Wilson J."/>
        </authorList>
    </citation>
    <scope>NUCLEOTIDE SEQUENCE</scope>
    <source>
        <strain evidence="4">AA19_3_7</strain>
        <tissue evidence="4">Leaf</tissue>
    </source>
</reference>
<protein>
    <submittedName>
        <fullName evidence="4">Uncharacterized protein</fullName>
    </submittedName>
</protein>
<gene>
    <name evidence="4" type="ORF">M8C21_011501</name>
</gene>
<feature type="region of interest" description="Disordered" evidence="2">
    <location>
        <begin position="158"/>
        <end position="216"/>
    </location>
</feature>
<evidence type="ECO:0000313" key="4">
    <source>
        <dbReference type="EMBL" id="KAI7731390.1"/>
    </source>
</evidence>
<keyword evidence="3" id="KW-0472">Membrane</keyword>
<feature type="transmembrane region" description="Helical" evidence="3">
    <location>
        <begin position="80"/>
        <end position="99"/>
    </location>
</feature>